<keyword evidence="3" id="KW-0732">Signal</keyword>
<dbReference type="InterPro" id="IPR051685">
    <property type="entry name" value="Ycf3/AcsC/BcsC/TPR_MFPF"/>
</dbReference>
<dbReference type="SMART" id="SM00028">
    <property type="entry name" value="TPR"/>
    <property type="match status" value="6"/>
</dbReference>
<dbReference type="Gene3D" id="1.25.40.10">
    <property type="entry name" value="Tetratricopeptide repeat domain"/>
    <property type="match status" value="4"/>
</dbReference>
<reference evidence="4 5" key="1">
    <citation type="submission" date="2018-11" db="EMBL/GenBank/DDBJ databases">
        <title>Genomic Encyclopedia of Type Strains, Phase IV (KMG-IV): sequencing the most valuable type-strain genomes for metagenomic binning, comparative biology and taxonomic classification.</title>
        <authorList>
            <person name="Goeker M."/>
        </authorList>
    </citation>
    <scope>NUCLEOTIDE SEQUENCE [LARGE SCALE GENOMIC DNA]</scope>
    <source>
        <strain evidence="4 5">DSM 100316</strain>
    </source>
</reference>
<keyword evidence="1" id="KW-0677">Repeat</keyword>
<dbReference type="AlphaFoldDB" id="A0A3N2E116"/>
<dbReference type="EMBL" id="RKHR01000003">
    <property type="protein sequence ID" value="ROS05776.1"/>
    <property type="molecule type" value="Genomic_DNA"/>
</dbReference>
<dbReference type="RefSeq" id="WP_123711671.1">
    <property type="nucleotide sequence ID" value="NZ_RKHR01000003.1"/>
</dbReference>
<keyword evidence="2" id="KW-0802">TPR repeat</keyword>
<comment type="caution">
    <text evidence="4">The sequence shown here is derived from an EMBL/GenBank/DDBJ whole genome shotgun (WGS) entry which is preliminary data.</text>
</comment>
<dbReference type="SUPFAM" id="SSF81901">
    <property type="entry name" value="HCP-like"/>
    <property type="match status" value="1"/>
</dbReference>
<sequence length="574" mass="63886">MNRTLYLLTALSTSLLLSACSGLTDKAEPTVSASSVEVSNDVPSRPFEADTLYALLVAEVAGARQQYDIALGNYLQQAHKTRDPQIAARAARLAQYLNAQQVALDASQLWAEIAPDSSEAHYMAAVNLSQAGQVDAAFDHMQQVETLGGTTNFPLIAATSLKLTKTQTNQLLARFQQALEQQPHSEQLLLGKAILQQQHDPEVALDTVQEVLDRSPDNLRALSIQTAVLYQLGRGEAAAAIFEQALADNPDNVRLRLQYARQLTKTDLAQARQQFTILAQQAPEDSDILYSLALIDYELKDYNSAEAHFQQLHKLQVRADDANLYLGLVQEQKKNPDAAIGFYRQVVPGQNYMQALQSIARLWNKQGKSEQFHSLMTTQRQQYPEQAVPLFLLEADLLQRQKHYAQAIELLNDALSQRPKEANLLYSRSLINEKLGRLDDMEADLRTLIAQDPENAAALNALGYVLINYTNRLSEASELIHKALKLQPNDPAILDSMGWLLLKQGKTEQSLSYLKSAYQAYPDAEVAAHFGEALWQANLRAEAKAVWLNALKRQPDDSTLLKTIKRLAPDLLKP</sequence>
<protein>
    <submittedName>
        <fullName evidence="4">Tetratricopeptide repeat protein</fullName>
    </submittedName>
</protein>
<dbReference type="OrthoDB" id="9766710at2"/>
<dbReference type="InterPro" id="IPR019734">
    <property type="entry name" value="TPR_rpt"/>
</dbReference>
<gene>
    <name evidence="4" type="ORF">EDC56_1328</name>
</gene>
<dbReference type="InterPro" id="IPR011990">
    <property type="entry name" value="TPR-like_helical_dom_sf"/>
</dbReference>
<name>A0A3N2E116_9GAMM</name>
<keyword evidence="5" id="KW-1185">Reference proteome</keyword>
<dbReference type="Pfam" id="PF13432">
    <property type="entry name" value="TPR_16"/>
    <property type="match status" value="3"/>
</dbReference>
<evidence type="ECO:0000256" key="2">
    <source>
        <dbReference type="ARBA" id="ARBA00022803"/>
    </source>
</evidence>
<dbReference type="SUPFAM" id="SSF48452">
    <property type="entry name" value="TPR-like"/>
    <property type="match status" value="2"/>
</dbReference>
<accession>A0A3N2E116</accession>
<evidence type="ECO:0000256" key="3">
    <source>
        <dbReference type="SAM" id="SignalP"/>
    </source>
</evidence>
<feature type="signal peptide" evidence="3">
    <location>
        <begin position="1"/>
        <end position="19"/>
    </location>
</feature>
<dbReference type="PROSITE" id="PS51257">
    <property type="entry name" value="PROKAR_LIPOPROTEIN"/>
    <property type="match status" value="1"/>
</dbReference>
<evidence type="ECO:0000313" key="4">
    <source>
        <dbReference type="EMBL" id="ROS05776.1"/>
    </source>
</evidence>
<proteinExistence type="predicted"/>
<dbReference type="PANTHER" id="PTHR44943">
    <property type="entry name" value="CELLULOSE SYNTHASE OPERON PROTEIN C"/>
    <property type="match status" value="1"/>
</dbReference>
<dbReference type="Proteomes" id="UP000275394">
    <property type="component" value="Unassembled WGS sequence"/>
</dbReference>
<feature type="chain" id="PRO_5018158257" evidence="3">
    <location>
        <begin position="20"/>
        <end position="574"/>
    </location>
</feature>
<organism evidence="4 5">
    <name type="scientific">Sinobacterium caligoides</name>
    <dbReference type="NCBI Taxonomy" id="933926"/>
    <lineage>
        <taxon>Bacteria</taxon>
        <taxon>Pseudomonadati</taxon>
        <taxon>Pseudomonadota</taxon>
        <taxon>Gammaproteobacteria</taxon>
        <taxon>Cellvibrionales</taxon>
        <taxon>Spongiibacteraceae</taxon>
        <taxon>Sinobacterium</taxon>
    </lineage>
</organism>
<dbReference type="PANTHER" id="PTHR44943:SF4">
    <property type="entry name" value="TPR REPEAT-CONTAINING PROTEIN MJ0798"/>
    <property type="match status" value="1"/>
</dbReference>
<evidence type="ECO:0000313" key="5">
    <source>
        <dbReference type="Proteomes" id="UP000275394"/>
    </source>
</evidence>
<evidence type="ECO:0000256" key="1">
    <source>
        <dbReference type="ARBA" id="ARBA00022737"/>
    </source>
</evidence>
<dbReference type="Pfam" id="PF13174">
    <property type="entry name" value="TPR_6"/>
    <property type="match status" value="1"/>
</dbReference>